<evidence type="ECO:0000313" key="1">
    <source>
        <dbReference type="EMBL" id="CAK0786293.1"/>
    </source>
</evidence>
<protein>
    <submittedName>
        <fullName evidence="1">Uncharacterized protein</fullName>
    </submittedName>
</protein>
<evidence type="ECO:0000313" key="2">
    <source>
        <dbReference type="Proteomes" id="UP001314263"/>
    </source>
</evidence>
<dbReference type="AlphaFoldDB" id="A0AAV1IG63"/>
<name>A0AAV1IG63_9CHLO</name>
<sequence length="183" mass="19310">MVLHGQILASQVPKVWRVDVIMQVDALKQKAKPSEVVVTPVQTPQPVSGATPVIMAPPPPAMSLMDKKDAIVSALKTKLLPAAAPPPPAPVAISGAPTSVSGTPIMQSVLSKEPKNMTAVQLPQIDIPVPQKPQIDLPTVPAVPVYQFQVPDIKSEIEDLGQTAVDKVKGLMSQVRSGFITQA</sequence>
<dbReference type="Proteomes" id="UP001314263">
    <property type="component" value="Unassembled WGS sequence"/>
</dbReference>
<proteinExistence type="predicted"/>
<gene>
    <name evidence="1" type="ORF">CVIRNUC_009506</name>
</gene>
<accession>A0AAV1IG63</accession>
<organism evidence="1 2">
    <name type="scientific">Coccomyxa viridis</name>
    <dbReference type="NCBI Taxonomy" id="1274662"/>
    <lineage>
        <taxon>Eukaryota</taxon>
        <taxon>Viridiplantae</taxon>
        <taxon>Chlorophyta</taxon>
        <taxon>core chlorophytes</taxon>
        <taxon>Trebouxiophyceae</taxon>
        <taxon>Trebouxiophyceae incertae sedis</taxon>
        <taxon>Coccomyxaceae</taxon>
        <taxon>Coccomyxa</taxon>
    </lineage>
</organism>
<dbReference type="EMBL" id="CAUYUE010000014">
    <property type="protein sequence ID" value="CAK0786293.1"/>
    <property type="molecule type" value="Genomic_DNA"/>
</dbReference>
<comment type="caution">
    <text evidence="1">The sequence shown here is derived from an EMBL/GenBank/DDBJ whole genome shotgun (WGS) entry which is preliminary data.</text>
</comment>
<reference evidence="1 2" key="1">
    <citation type="submission" date="2023-10" db="EMBL/GenBank/DDBJ databases">
        <authorList>
            <person name="Maclean D."/>
            <person name="Macfadyen A."/>
        </authorList>
    </citation>
    <scope>NUCLEOTIDE SEQUENCE [LARGE SCALE GENOMIC DNA]</scope>
</reference>
<keyword evidence="2" id="KW-1185">Reference proteome</keyword>